<organism evidence="1">
    <name type="scientific">Arundo donax</name>
    <name type="common">Giant reed</name>
    <name type="synonym">Donax arundinaceus</name>
    <dbReference type="NCBI Taxonomy" id="35708"/>
    <lineage>
        <taxon>Eukaryota</taxon>
        <taxon>Viridiplantae</taxon>
        <taxon>Streptophyta</taxon>
        <taxon>Embryophyta</taxon>
        <taxon>Tracheophyta</taxon>
        <taxon>Spermatophyta</taxon>
        <taxon>Magnoliopsida</taxon>
        <taxon>Liliopsida</taxon>
        <taxon>Poales</taxon>
        <taxon>Poaceae</taxon>
        <taxon>PACMAD clade</taxon>
        <taxon>Arundinoideae</taxon>
        <taxon>Arundineae</taxon>
        <taxon>Arundo</taxon>
    </lineage>
</organism>
<dbReference type="EMBL" id="GBRH01280930">
    <property type="protein sequence ID" value="JAD16965.1"/>
    <property type="molecule type" value="Transcribed_RNA"/>
</dbReference>
<sequence>MHINTKSKVFRTWKVMILPAPYFLECQSYYILRVYQIKIVPRTQVNI</sequence>
<accession>A0A0A9R4S9</accession>
<reference evidence="1" key="2">
    <citation type="journal article" date="2015" name="Data Brief">
        <title>Shoot transcriptome of the giant reed, Arundo donax.</title>
        <authorList>
            <person name="Barrero R.A."/>
            <person name="Guerrero F.D."/>
            <person name="Moolhuijzen P."/>
            <person name="Goolsby J.A."/>
            <person name="Tidwell J."/>
            <person name="Bellgard S.E."/>
            <person name="Bellgard M.I."/>
        </authorList>
    </citation>
    <scope>NUCLEOTIDE SEQUENCE</scope>
    <source>
        <tissue evidence="1">Shoot tissue taken approximately 20 cm above the soil surface</tissue>
    </source>
</reference>
<evidence type="ECO:0000313" key="1">
    <source>
        <dbReference type="EMBL" id="JAD16965.1"/>
    </source>
</evidence>
<proteinExistence type="predicted"/>
<dbReference type="AlphaFoldDB" id="A0A0A9R4S9"/>
<reference evidence="1" key="1">
    <citation type="submission" date="2014-09" db="EMBL/GenBank/DDBJ databases">
        <authorList>
            <person name="Magalhaes I.L.F."/>
            <person name="Oliveira U."/>
            <person name="Santos F.R."/>
            <person name="Vidigal T.H.D.A."/>
            <person name="Brescovit A.D."/>
            <person name="Santos A.J."/>
        </authorList>
    </citation>
    <scope>NUCLEOTIDE SEQUENCE</scope>
    <source>
        <tissue evidence="1">Shoot tissue taken approximately 20 cm above the soil surface</tissue>
    </source>
</reference>
<name>A0A0A9R4S9_ARUDO</name>
<protein>
    <submittedName>
        <fullName evidence="1">Uncharacterized protein</fullName>
    </submittedName>
</protein>